<dbReference type="AlphaFoldDB" id="A0A4Y2H2T8"/>
<protein>
    <submittedName>
        <fullName evidence="1">Uncharacterized protein</fullName>
    </submittedName>
</protein>
<proteinExistence type="predicted"/>
<comment type="caution">
    <text evidence="1">The sequence shown here is derived from an EMBL/GenBank/DDBJ whole genome shotgun (WGS) entry which is preliminary data.</text>
</comment>
<feature type="non-terminal residue" evidence="1">
    <location>
        <position position="87"/>
    </location>
</feature>
<name>A0A4Y2H2T8_ARAVE</name>
<organism evidence="1 2">
    <name type="scientific">Araneus ventricosus</name>
    <name type="common">Orbweaver spider</name>
    <name type="synonym">Epeira ventricosa</name>
    <dbReference type="NCBI Taxonomy" id="182803"/>
    <lineage>
        <taxon>Eukaryota</taxon>
        <taxon>Metazoa</taxon>
        <taxon>Ecdysozoa</taxon>
        <taxon>Arthropoda</taxon>
        <taxon>Chelicerata</taxon>
        <taxon>Arachnida</taxon>
        <taxon>Araneae</taxon>
        <taxon>Araneomorphae</taxon>
        <taxon>Entelegynae</taxon>
        <taxon>Araneoidea</taxon>
        <taxon>Araneidae</taxon>
        <taxon>Araneus</taxon>
    </lineage>
</organism>
<sequence>MLQVRPGPKNLHLLYYRPEKNPRHQTCLWRALWKRDIPLHFGGEENAFISFGADRTDGGLLSLCTTVLQPGEKPWTGLPQVDESKKR</sequence>
<reference evidence="1 2" key="1">
    <citation type="journal article" date="2019" name="Sci. Rep.">
        <title>Orb-weaving spider Araneus ventricosus genome elucidates the spidroin gene catalogue.</title>
        <authorList>
            <person name="Kono N."/>
            <person name="Nakamura H."/>
            <person name="Ohtoshi R."/>
            <person name="Moran D.A.P."/>
            <person name="Shinohara A."/>
            <person name="Yoshida Y."/>
            <person name="Fujiwara M."/>
            <person name="Mori M."/>
            <person name="Tomita M."/>
            <person name="Arakawa K."/>
        </authorList>
    </citation>
    <scope>NUCLEOTIDE SEQUENCE [LARGE SCALE GENOMIC DNA]</scope>
</reference>
<dbReference type="Proteomes" id="UP000499080">
    <property type="component" value="Unassembled WGS sequence"/>
</dbReference>
<evidence type="ECO:0000313" key="1">
    <source>
        <dbReference type="EMBL" id="GBM60602.1"/>
    </source>
</evidence>
<dbReference type="EMBL" id="BGPR01257217">
    <property type="protein sequence ID" value="GBM60602.1"/>
    <property type="molecule type" value="Genomic_DNA"/>
</dbReference>
<keyword evidence="2" id="KW-1185">Reference proteome</keyword>
<gene>
    <name evidence="1" type="ORF">AVEN_256317_1</name>
</gene>
<evidence type="ECO:0000313" key="2">
    <source>
        <dbReference type="Proteomes" id="UP000499080"/>
    </source>
</evidence>
<accession>A0A4Y2H2T8</accession>